<evidence type="ECO:0000313" key="3">
    <source>
        <dbReference type="Proteomes" id="UP000611945"/>
    </source>
</evidence>
<evidence type="ECO:0000256" key="1">
    <source>
        <dbReference type="SAM" id="MobiDB-lite"/>
    </source>
</evidence>
<accession>A0ABR8TJ39</accession>
<sequence length="66" mass="7425">MANDAVHTHYRVLHAVGQPQHRSRSQPPRTGEDADQPCAEHRQPGMVMEHVPADSGTGPYFYLYLI</sequence>
<protein>
    <submittedName>
        <fullName evidence="2">Uncharacterized protein</fullName>
    </submittedName>
</protein>
<dbReference type="EMBL" id="JACSQG010000001">
    <property type="protein sequence ID" value="MBD7975732.1"/>
    <property type="molecule type" value="Genomic_DNA"/>
</dbReference>
<evidence type="ECO:0000313" key="2">
    <source>
        <dbReference type="EMBL" id="MBD7975732.1"/>
    </source>
</evidence>
<keyword evidence="3" id="KW-1185">Reference proteome</keyword>
<comment type="caution">
    <text evidence="2">The sequence shown here is derived from an EMBL/GenBank/DDBJ whole genome shotgun (WGS) entry which is preliminary data.</text>
</comment>
<proteinExistence type="predicted"/>
<reference evidence="2 3" key="1">
    <citation type="submission" date="2020-08" db="EMBL/GenBank/DDBJ databases">
        <title>A Genomic Blueprint of the Chicken Gut Microbiome.</title>
        <authorList>
            <person name="Gilroy R."/>
            <person name="Ravi A."/>
            <person name="Getino M."/>
            <person name="Pursley I."/>
            <person name="Horton D.L."/>
            <person name="Alikhan N.-F."/>
            <person name="Baker D."/>
            <person name="Gharbi K."/>
            <person name="Hall N."/>
            <person name="Watson M."/>
            <person name="Adriaenssens E.M."/>
            <person name="Foster-Nyarko E."/>
            <person name="Jarju S."/>
            <person name="Secka A."/>
            <person name="Antonio M."/>
            <person name="Oren A."/>
            <person name="Chaudhuri R."/>
            <person name="La Ragione R.M."/>
            <person name="Hildebrand F."/>
            <person name="Pallen M.J."/>
        </authorList>
    </citation>
    <scope>NUCLEOTIDE SEQUENCE [LARGE SCALE GENOMIC DNA]</scope>
    <source>
        <strain evidence="2 3">Sa2CUA2</strain>
    </source>
</reference>
<dbReference type="Proteomes" id="UP000611945">
    <property type="component" value="Unassembled WGS sequence"/>
</dbReference>
<dbReference type="RefSeq" id="WP_433962653.1">
    <property type="nucleotide sequence ID" value="NZ_JACSQG010000001.1"/>
</dbReference>
<feature type="region of interest" description="Disordered" evidence="1">
    <location>
        <begin position="1"/>
        <end position="51"/>
    </location>
</feature>
<organism evidence="2 3">
    <name type="scientific">Serpens gallinarum</name>
    <dbReference type="NCBI Taxonomy" id="2763075"/>
    <lineage>
        <taxon>Bacteria</taxon>
        <taxon>Pseudomonadati</taxon>
        <taxon>Pseudomonadota</taxon>
        <taxon>Gammaproteobacteria</taxon>
        <taxon>Pseudomonadales</taxon>
        <taxon>Pseudomonadaceae</taxon>
        <taxon>Pseudomonas</taxon>
    </lineage>
</organism>
<gene>
    <name evidence="2" type="ORF">H9642_00850</name>
</gene>
<name>A0ABR8TJ39_9PSED</name>